<protein>
    <recommendedName>
        <fullName evidence="1">HD-GYP domain-containing protein</fullName>
    </recommendedName>
</protein>
<dbReference type="SUPFAM" id="SSF109604">
    <property type="entry name" value="HD-domain/PDEase-like"/>
    <property type="match status" value="1"/>
</dbReference>
<keyword evidence="3" id="KW-1185">Reference proteome</keyword>
<organism evidence="2 3">
    <name type="scientific">Sporomusa acidovorans (strain ATCC 49682 / DSM 3132 / Mol)</name>
    <dbReference type="NCBI Taxonomy" id="1123286"/>
    <lineage>
        <taxon>Bacteria</taxon>
        <taxon>Bacillati</taxon>
        <taxon>Bacillota</taxon>
        <taxon>Negativicutes</taxon>
        <taxon>Selenomonadales</taxon>
        <taxon>Sporomusaceae</taxon>
        <taxon>Sporomusa</taxon>
    </lineage>
</organism>
<proteinExistence type="predicted"/>
<dbReference type="InterPro" id="IPR037522">
    <property type="entry name" value="HD_GYP_dom"/>
</dbReference>
<feature type="domain" description="HD-GYP" evidence="1">
    <location>
        <begin position="119"/>
        <end position="315"/>
    </location>
</feature>
<dbReference type="PANTHER" id="PTHR43155">
    <property type="entry name" value="CYCLIC DI-GMP PHOSPHODIESTERASE PA4108-RELATED"/>
    <property type="match status" value="1"/>
</dbReference>
<dbReference type="RefSeq" id="WP_093794415.1">
    <property type="nucleotide sequence ID" value="NZ_CP155571.1"/>
</dbReference>
<dbReference type="InterPro" id="IPR003607">
    <property type="entry name" value="HD/PDEase_dom"/>
</dbReference>
<dbReference type="SMART" id="SM00471">
    <property type="entry name" value="HDc"/>
    <property type="match status" value="1"/>
</dbReference>
<dbReference type="EMBL" id="CP155571">
    <property type="protein sequence ID" value="XFO71734.1"/>
    <property type="molecule type" value="Genomic_DNA"/>
</dbReference>
<reference evidence="2" key="1">
    <citation type="submission" date="2024-05" db="EMBL/GenBank/DDBJ databases">
        <title>Isolation and characterization of Sporomusa carbonis sp. nov., a carboxydotrophic hydrogenogen in the genus of Sporomusa isolated from a charcoal burning pile.</title>
        <authorList>
            <person name="Boeer T."/>
            <person name="Rosenbaum F."/>
            <person name="Eysell L."/>
            <person name="Mueller V."/>
            <person name="Daniel R."/>
            <person name="Poehlein A."/>
        </authorList>
    </citation>
    <scope>NUCLEOTIDE SEQUENCE [LARGE SCALE GENOMIC DNA]</scope>
    <source>
        <strain evidence="2">DSM 3132</strain>
    </source>
</reference>
<sequence length="359" mass="40563">MKKTILDLSKLVPGMILAETVLSARKQVILEKDTELTSHLINLLRKWKITSVCVLASHTTRPPSYHDVMFPSLVSGYSNKLEDKYHKISITAGSIFEYMRDQEQLPFDTLRQLAFHDLYNFIDDNTTLTFLYQAKPPLEYTYLHAVDVGIITGLIARWCGFKEKTVQSLILAGLMHDIGKSQIPRSILDKPGQPTVEEKAILKLHPIYGYYMVKSLNHIPSAIQYAILQHHERENGSGYPGGLPSHKIHPFAKIIAIADTYDAMTSNRVYRHSITPFAALEIMANEIFIHFDRDYCKLFIRNAISALTGSTVLLSDETQAEVLHFGSFMSIKPAVRRLDGTLLDLNNSDISIVEVVKFA</sequence>
<evidence type="ECO:0000313" key="2">
    <source>
        <dbReference type="EMBL" id="XFO71734.1"/>
    </source>
</evidence>
<gene>
    <name evidence="2" type="ORF">SPACI_017680</name>
</gene>
<dbReference type="CDD" id="cd00077">
    <property type="entry name" value="HDc"/>
    <property type="match status" value="1"/>
</dbReference>
<dbReference type="Gene3D" id="1.10.3210.10">
    <property type="entry name" value="Hypothetical protein af1432"/>
    <property type="match status" value="1"/>
</dbReference>
<dbReference type="Proteomes" id="UP000216052">
    <property type="component" value="Chromosome"/>
</dbReference>
<accession>A0ABZ3J055</accession>
<evidence type="ECO:0000313" key="3">
    <source>
        <dbReference type="Proteomes" id="UP000216052"/>
    </source>
</evidence>
<dbReference type="PROSITE" id="PS51832">
    <property type="entry name" value="HD_GYP"/>
    <property type="match status" value="1"/>
</dbReference>
<name>A0ABZ3J055_SPOA4</name>
<evidence type="ECO:0000259" key="1">
    <source>
        <dbReference type="PROSITE" id="PS51832"/>
    </source>
</evidence>
<dbReference type="PANTHER" id="PTHR43155:SF2">
    <property type="entry name" value="CYCLIC DI-GMP PHOSPHODIESTERASE PA4108"/>
    <property type="match status" value="1"/>
</dbReference>
<dbReference type="Pfam" id="PF13487">
    <property type="entry name" value="HD_5"/>
    <property type="match status" value="1"/>
</dbReference>